<evidence type="ECO:0000313" key="1">
    <source>
        <dbReference type="EMBL" id="KAF7415998.1"/>
    </source>
</evidence>
<name>A0A834NR31_VESPE</name>
<keyword evidence="2" id="KW-1185">Reference proteome</keyword>
<dbReference type="AlphaFoldDB" id="A0A834NR31"/>
<reference evidence="1" key="1">
    <citation type="journal article" date="2020" name="G3 (Bethesda)">
        <title>High-Quality Assemblies for Three Invasive Social Wasps from the &lt;i&gt;Vespula&lt;/i&gt; Genus.</title>
        <authorList>
            <person name="Harrop T.W.R."/>
            <person name="Guhlin J."/>
            <person name="McLaughlin G.M."/>
            <person name="Permina E."/>
            <person name="Stockwell P."/>
            <person name="Gilligan J."/>
            <person name="Le Lec M.F."/>
            <person name="Gruber M.A.M."/>
            <person name="Quinn O."/>
            <person name="Lovegrove M."/>
            <person name="Duncan E.J."/>
            <person name="Remnant E.J."/>
            <person name="Van Eeckhoven J."/>
            <person name="Graham B."/>
            <person name="Knapp R.A."/>
            <person name="Langford K.W."/>
            <person name="Kronenberg Z."/>
            <person name="Press M.O."/>
            <person name="Eacker S.M."/>
            <person name="Wilson-Rankin E.E."/>
            <person name="Purcell J."/>
            <person name="Lester P.J."/>
            <person name="Dearden P.K."/>
        </authorList>
    </citation>
    <scope>NUCLEOTIDE SEQUENCE</scope>
    <source>
        <strain evidence="1">Volc-1</strain>
    </source>
</reference>
<comment type="caution">
    <text evidence="1">The sequence shown here is derived from an EMBL/GenBank/DDBJ whole genome shotgun (WGS) entry which is preliminary data.</text>
</comment>
<accession>A0A834NR31</accession>
<protein>
    <submittedName>
        <fullName evidence="1">Uncharacterized protein</fullName>
    </submittedName>
</protein>
<dbReference type="EMBL" id="JACSDY010000011">
    <property type="protein sequence ID" value="KAF7415998.1"/>
    <property type="molecule type" value="Genomic_DNA"/>
</dbReference>
<gene>
    <name evidence="1" type="ORF">H0235_012590</name>
</gene>
<evidence type="ECO:0000313" key="2">
    <source>
        <dbReference type="Proteomes" id="UP000600918"/>
    </source>
</evidence>
<sequence length="216" mass="24886">MISTSQQYMPIKASNTCRGIQSFFRILPSEVYCCKRPQQLLAEAMVDYLQKVFTIESYISLNNGNEEQPIDDKVVKISEVISIIKNLKINKSPGYDLIRVKMVKVNGIEAIRFIIILTNTIFSIDHFLQIWIRAEIILLHKDRKLLKAINEECSDGRNSRSENKQIESKHDLFENEEIKNLKSESDQNIQNIEVTLDGTVWQQIIKDPTNGSKVIT</sequence>
<organism evidence="1 2">
    <name type="scientific">Vespula pensylvanica</name>
    <name type="common">Western yellow jacket</name>
    <name type="synonym">Wasp</name>
    <dbReference type="NCBI Taxonomy" id="30213"/>
    <lineage>
        <taxon>Eukaryota</taxon>
        <taxon>Metazoa</taxon>
        <taxon>Ecdysozoa</taxon>
        <taxon>Arthropoda</taxon>
        <taxon>Hexapoda</taxon>
        <taxon>Insecta</taxon>
        <taxon>Pterygota</taxon>
        <taxon>Neoptera</taxon>
        <taxon>Endopterygota</taxon>
        <taxon>Hymenoptera</taxon>
        <taxon>Apocrita</taxon>
        <taxon>Aculeata</taxon>
        <taxon>Vespoidea</taxon>
        <taxon>Vespidae</taxon>
        <taxon>Vespinae</taxon>
        <taxon>Vespula</taxon>
    </lineage>
</organism>
<proteinExistence type="predicted"/>
<dbReference type="Proteomes" id="UP000600918">
    <property type="component" value="Unassembled WGS sequence"/>
</dbReference>